<sequence>MHIAFLKNITDDRTGGLHSGRPTDYHSGGFQAIKGNHVPTRA</sequence>
<accession>A0A1V6S293</accession>
<feature type="non-terminal residue" evidence="2">
    <location>
        <position position="42"/>
    </location>
</feature>
<evidence type="ECO:0000313" key="2">
    <source>
        <dbReference type="EMBL" id="OQE08161.1"/>
    </source>
</evidence>
<protein>
    <submittedName>
        <fullName evidence="2">Uncharacterized protein</fullName>
    </submittedName>
</protein>
<feature type="region of interest" description="Disordered" evidence="1">
    <location>
        <begin position="11"/>
        <end position="42"/>
    </location>
</feature>
<organism evidence="2 3">
    <name type="scientific">Penicillium flavigenum</name>
    <dbReference type="NCBI Taxonomy" id="254877"/>
    <lineage>
        <taxon>Eukaryota</taxon>
        <taxon>Fungi</taxon>
        <taxon>Dikarya</taxon>
        <taxon>Ascomycota</taxon>
        <taxon>Pezizomycotina</taxon>
        <taxon>Eurotiomycetes</taxon>
        <taxon>Eurotiomycetidae</taxon>
        <taxon>Eurotiales</taxon>
        <taxon>Aspergillaceae</taxon>
        <taxon>Penicillium</taxon>
    </lineage>
</organism>
<gene>
    <name evidence="2" type="ORF">PENFLA_c147G02591</name>
</gene>
<proteinExistence type="predicted"/>
<evidence type="ECO:0000256" key="1">
    <source>
        <dbReference type="SAM" id="MobiDB-lite"/>
    </source>
</evidence>
<dbReference type="OrthoDB" id="10340521at2759"/>
<keyword evidence="3" id="KW-1185">Reference proteome</keyword>
<dbReference type="EMBL" id="MLQL01000147">
    <property type="protein sequence ID" value="OQE08161.1"/>
    <property type="molecule type" value="Genomic_DNA"/>
</dbReference>
<dbReference type="Proteomes" id="UP000191342">
    <property type="component" value="Unassembled WGS sequence"/>
</dbReference>
<reference evidence="3" key="1">
    <citation type="journal article" date="2017" name="Nat. Microbiol.">
        <title>Global analysis of biosynthetic gene clusters reveals vast potential of secondary metabolite production in Penicillium species.</title>
        <authorList>
            <person name="Nielsen J.C."/>
            <person name="Grijseels S."/>
            <person name="Prigent S."/>
            <person name="Ji B."/>
            <person name="Dainat J."/>
            <person name="Nielsen K.F."/>
            <person name="Frisvad J.C."/>
            <person name="Workman M."/>
            <person name="Nielsen J."/>
        </authorList>
    </citation>
    <scope>NUCLEOTIDE SEQUENCE [LARGE SCALE GENOMIC DNA]</scope>
    <source>
        <strain evidence="3">IBT 14082</strain>
    </source>
</reference>
<comment type="caution">
    <text evidence="2">The sequence shown here is derived from an EMBL/GenBank/DDBJ whole genome shotgun (WGS) entry which is preliminary data.</text>
</comment>
<dbReference type="AlphaFoldDB" id="A0A1V6S293"/>
<evidence type="ECO:0000313" key="3">
    <source>
        <dbReference type="Proteomes" id="UP000191342"/>
    </source>
</evidence>
<name>A0A1V6S293_9EURO</name>